<dbReference type="EnsemblPlants" id="EMT03478">
    <property type="protein sequence ID" value="EMT03478"/>
    <property type="gene ID" value="F775_00247"/>
</dbReference>
<protein>
    <submittedName>
        <fullName evidence="1">Uncharacterized protein</fullName>
    </submittedName>
</protein>
<organism evidence="1">
    <name type="scientific">Aegilops tauschii</name>
    <name type="common">Tausch's goatgrass</name>
    <name type="synonym">Aegilops squarrosa</name>
    <dbReference type="NCBI Taxonomy" id="37682"/>
    <lineage>
        <taxon>Eukaryota</taxon>
        <taxon>Viridiplantae</taxon>
        <taxon>Streptophyta</taxon>
        <taxon>Embryophyta</taxon>
        <taxon>Tracheophyta</taxon>
        <taxon>Spermatophyta</taxon>
        <taxon>Magnoliopsida</taxon>
        <taxon>Liliopsida</taxon>
        <taxon>Poales</taxon>
        <taxon>Poaceae</taxon>
        <taxon>BOP clade</taxon>
        <taxon>Pooideae</taxon>
        <taxon>Triticodae</taxon>
        <taxon>Triticeae</taxon>
        <taxon>Triticinae</taxon>
        <taxon>Aegilops</taxon>
    </lineage>
</organism>
<evidence type="ECO:0000313" key="1">
    <source>
        <dbReference type="EnsemblPlants" id="EMT03478"/>
    </source>
</evidence>
<name>N1QUK4_AEGTA</name>
<accession>N1QUK4</accession>
<proteinExistence type="predicted"/>
<sequence length="484" mass="53667">MLPAGHFHLALRVLLRHLPRSGRRRPLRAYKLQHSYSPAALPTHSPPWFLGPSAFYIGIPLNITVALQEHVLEWESQTRVSGIDVAAPMLEQLTLSARVGDDHGVSVLAPMADNVSWHCRYGSNFMGLGDWTLERVSLVMSPPARRHPPVLHIQSFKHRYLISGLLWTQDNLAGEVEKHLQMQVAADLCVFDLELHLAPLGHVYGAVVFFILEMHTYLSADSVAVFVLGHLAVRASGPTTRAYCLLGAVPARPPGWAGHHHRSLCAGQRVVDASSPGPGLPGGGGRLRRVQVILGGQTAAGGQPATMLIFLSGSFKYAGRTYCLYSARPAYIREYSQLSLARTLWKLKRAAEGVDSKRTSADELFSKVWDSMHGEVPNMDSLFYEDAMEIMSVDAPSNTVESILARDFLPSMLEKFQSTLCLRKPYEHVGRKLVKCYDNFYTKSPLLRFYEVCAKIFHLSYGIENLVILLITGILCLTAICWGT</sequence>
<dbReference type="AlphaFoldDB" id="N1QUK4"/>
<reference evidence="1" key="1">
    <citation type="submission" date="2015-06" db="UniProtKB">
        <authorList>
            <consortium name="EnsemblPlants"/>
        </authorList>
    </citation>
    <scope>IDENTIFICATION</scope>
</reference>